<keyword evidence="2 4" id="KW-0012">Acyltransferase</keyword>
<name>A0A5B9WBC3_9BACT</name>
<dbReference type="RefSeq" id="WP_148597107.1">
    <property type="nucleotide sequence ID" value="NZ_CP042997.1"/>
</dbReference>
<gene>
    <name evidence="4" type="primary">mshD_2</name>
    <name evidence="4" type="ORF">OJF2_61600</name>
</gene>
<dbReference type="GO" id="GO:0035447">
    <property type="term" value="F:mycothiol synthase activity"/>
    <property type="evidence" value="ECO:0007669"/>
    <property type="project" value="UniProtKB-EC"/>
</dbReference>
<evidence type="ECO:0000313" key="4">
    <source>
        <dbReference type="EMBL" id="QEH37569.1"/>
    </source>
</evidence>
<dbReference type="EC" id="2.3.1.189" evidence="4"/>
<dbReference type="CDD" id="cd04301">
    <property type="entry name" value="NAT_SF"/>
    <property type="match status" value="1"/>
</dbReference>
<evidence type="ECO:0000256" key="2">
    <source>
        <dbReference type="ARBA" id="ARBA00023315"/>
    </source>
</evidence>
<evidence type="ECO:0000259" key="3">
    <source>
        <dbReference type="PROSITE" id="PS51186"/>
    </source>
</evidence>
<feature type="domain" description="N-acetyltransferase" evidence="3">
    <location>
        <begin position="95"/>
        <end position="224"/>
    </location>
</feature>
<dbReference type="InterPro" id="IPR016181">
    <property type="entry name" value="Acyl_CoA_acyltransferase"/>
</dbReference>
<dbReference type="SUPFAM" id="SSF55729">
    <property type="entry name" value="Acyl-CoA N-acyltransferases (Nat)"/>
    <property type="match status" value="1"/>
</dbReference>
<dbReference type="PANTHER" id="PTHR43420:SF3">
    <property type="entry name" value="N-ACETYLTRANSFERASE DOMAIN-CONTAINING PROTEIN"/>
    <property type="match status" value="1"/>
</dbReference>
<dbReference type="KEGG" id="agv:OJF2_61600"/>
<dbReference type="EMBL" id="CP042997">
    <property type="protein sequence ID" value="QEH37569.1"/>
    <property type="molecule type" value="Genomic_DNA"/>
</dbReference>
<dbReference type="AlphaFoldDB" id="A0A5B9WBC3"/>
<dbReference type="PROSITE" id="PS51186">
    <property type="entry name" value="GNAT"/>
    <property type="match status" value="1"/>
</dbReference>
<dbReference type="InterPro" id="IPR000182">
    <property type="entry name" value="GNAT_dom"/>
</dbReference>
<sequence length="224" mass="24554">MLDNPIWSSLTTGHARFALADGPARRFAPDVAPFLGIRDPGPESVAAMARLAEPGERITMVGVVPDEAPGWSVEKRAAVAQMVFEGNEPVEEDDPAILVLGAGDVPDMLALTGLVYPEYFRPRTHELGTYLGVRREGRLIAMAGRRMWPGHFREISAVCTHPDFRGQGLARRLLARLVTEILRDGLSPFLHVDAGNAGARAAYERAGFVVRRDLPLVRLRRESP</sequence>
<reference evidence="4 5" key="1">
    <citation type="submission" date="2019-08" db="EMBL/GenBank/DDBJ databases">
        <title>Deep-cultivation of Planctomycetes and their phenomic and genomic characterization uncovers novel biology.</title>
        <authorList>
            <person name="Wiegand S."/>
            <person name="Jogler M."/>
            <person name="Boedeker C."/>
            <person name="Pinto D."/>
            <person name="Vollmers J."/>
            <person name="Rivas-Marin E."/>
            <person name="Kohn T."/>
            <person name="Peeters S.H."/>
            <person name="Heuer A."/>
            <person name="Rast P."/>
            <person name="Oberbeckmann S."/>
            <person name="Bunk B."/>
            <person name="Jeske O."/>
            <person name="Meyerdierks A."/>
            <person name="Storesund J.E."/>
            <person name="Kallscheuer N."/>
            <person name="Luecker S."/>
            <person name="Lage O.M."/>
            <person name="Pohl T."/>
            <person name="Merkel B.J."/>
            <person name="Hornburger P."/>
            <person name="Mueller R.-W."/>
            <person name="Bruemmer F."/>
            <person name="Labrenz M."/>
            <person name="Spormann A.M."/>
            <person name="Op den Camp H."/>
            <person name="Overmann J."/>
            <person name="Amann R."/>
            <person name="Jetten M.S.M."/>
            <person name="Mascher T."/>
            <person name="Medema M.H."/>
            <person name="Devos D.P."/>
            <person name="Kaster A.-K."/>
            <person name="Ovreas L."/>
            <person name="Rohde M."/>
            <person name="Galperin M.Y."/>
            <person name="Jogler C."/>
        </authorList>
    </citation>
    <scope>NUCLEOTIDE SEQUENCE [LARGE SCALE GENOMIC DNA]</scope>
    <source>
        <strain evidence="4 5">OJF2</strain>
    </source>
</reference>
<dbReference type="PANTHER" id="PTHR43420">
    <property type="entry name" value="ACETYLTRANSFERASE"/>
    <property type="match status" value="1"/>
</dbReference>
<organism evidence="4 5">
    <name type="scientific">Aquisphaera giovannonii</name>
    <dbReference type="NCBI Taxonomy" id="406548"/>
    <lineage>
        <taxon>Bacteria</taxon>
        <taxon>Pseudomonadati</taxon>
        <taxon>Planctomycetota</taxon>
        <taxon>Planctomycetia</taxon>
        <taxon>Isosphaerales</taxon>
        <taxon>Isosphaeraceae</taxon>
        <taxon>Aquisphaera</taxon>
    </lineage>
</organism>
<evidence type="ECO:0000256" key="1">
    <source>
        <dbReference type="ARBA" id="ARBA00022679"/>
    </source>
</evidence>
<dbReference type="Proteomes" id="UP000324233">
    <property type="component" value="Chromosome"/>
</dbReference>
<proteinExistence type="predicted"/>
<protein>
    <submittedName>
        <fullName evidence="4">Mycothiol acetyltransferase</fullName>
        <ecNumber evidence="4">2.3.1.189</ecNumber>
    </submittedName>
</protein>
<dbReference type="OrthoDB" id="9794566at2"/>
<keyword evidence="5" id="KW-1185">Reference proteome</keyword>
<keyword evidence="1 4" id="KW-0808">Transferase</keyword>
<dbReference type="Gene3D" id="3.40.630.30">
    <property type="match status" value="1"/>
</dbReference>
<accession>A0A5B9WBC3</accession>
<dbReference type="InterPro" id="IPR050680">
    <property type="entry name" value="YpeA/RimI_acetyltransf"/>
</dbReference>
<evidence type="ECO:0000313" key="5">
    <source>
        <dbReference type="Proteomes" id="UP000324233"/>
    </source>
</evidence>
<dbReference type="Pfam" id="PF00583">
    <property type="entry name" value="Acetyltransf_1"/>
    <property type="match status" value="1"/>
</dbReference>